<proteinExistence type="predicted"/>
<protein>
    <submittedName>
        <fullName evidence="1">Uncharacterized protein</fullName>
    </submittedName>
</protein>
<evidence type="ECO:0000313" key="1">
    <source>
        <dbReference type="EMBL" id="KAK3588604.1"/>
    </source>
</evidence>
<sequence>MYWLDYCFTGDLEKEIMLEECGMLKALLRKCFTAVNQLIYRIEENFPGEKLEKIHLQTSACLGDNCIIIIERINQIEKLLEEREFDVETRMDTKLFKELKNRSKKFEINIIKISNTITRTLSAIYGASERENLDHAVDEYARAVDDFKPGAGIFCWNIGKVIELIEVYNKK</sequence>
<dbReference type="AlphaFoldDB" id="A0AAE0SBE2"/>
<reference evidence="1" key="2">
    <citation type="journal article" date="2021" name="Genome Biol. Evol.">
        <title>Developing a high-quality reference genome for a parasitic bivalve with doubly uniparental inheritance (Bivalvia: Unionida).</title>
        <authorList>
            <person name="Smith C.H."/>
        </authorList>
    </citation>
    <scope>NUCLEOTIDE SEQUENCE</scope>
    <source>
        <strain evidence="1">CHS0354</strain>
        <tissue evidence="1">Mantle</tissue>
    </source>
</reference>
<dbReference type="EMBL" id="JAEAOA010000183">
    <property type="protein sequence ID" value="KAK3588604.1"/>
    <property type="molecule type" value="Genomic_DNA"/>
</dbReference>
<dbReference type="PANTHER" id="PTHR35972:SF1">
    <property type="entry name" value="SINGLE-PASS MEMBRANE AND COILED-COIL DOMAIN-CONTAINING PROTEIN 3"/>
    <property type="match status" value="1"/>
</dbReference>
<gene>
    <name evidence="1" type="ORF">CHS0354_001929</name>
</gene>
<reference evidence="1" key="1">
    <citation type="journal article" date="2021" name="Genome Biol. Evol.">
        <title>A High-Quality Reference Genome for a Parasitic Bivalve with Doubly Uniparental Inheritance (Bivalvia: Unionida).</title>
        <authorList>
            <person name="Smith C.H."/>
        </authorList>
    </citation>
    <scope>NUCLEOTIDE SEQUENCE</scope>
    <source>
        <strain evidence="1">CHS0354</strain>
    </source>
</reference>
<keyword evidence="2" id="KW-1185">Reference proteome</keyword>
<dbReference type="PANTHER" id="PTHR35972">
    <property type="entry name" value="SINGLE-PASS MEMBRANE AND COILED-COIL DOMAIN-CONTAINING PROTEIN 3"/>
    <property type="match status" value="1"/>
</dbReference>
<organism evidence="1 2">
    <name type="scientific">Potamilus streckersoni</name>
    <dbReference type="NCBI Taxonomy" id="2493646"/>
    <lineage>
        <taxon>Eukaryota</taxon>
        <taxon>Metazoa</taxon>
        <taxon>Spiralia</taxon>
        <taxon>Lophotrochozoa</taxon>
        <taxon>Mollusca</taxon>
        <taxon>Bivalvia</taxon>
        <taxon>Autobranchia</taxon>
        <taxon>Heteroconchia</taxon>
        <taxon>Palaeoheterodonta</taxon>
        <taxon>Unionida</taxon>
        <taxon>Unionoidea</taxon>
        <taxon>Unionidae</taxon>
        <taxon>Ambleminae</taxon>
        <taxon>Lampsilini</taxon>
        <taxon>Potamilus</taxon>
    </lineage>
</organism>
<dbReference type="InterPro" id="IPR040004">
    <property type="entry name" value="SMCO3"/>
</dbReference>
<name>A0AAE0SBE2_9BIVA</name>
<evidence type="ECO:0000313" key="2">
    <source>
        <dbReference type="Proteomes" id="UP001195483"/>
    </source>
</evidence>
<accession>A0AAE0SBE2</accession>
<dbReference type="Proteomes" id="UP001195483">
    <property type="component" value="Unassembled WGS sequence"/>
</dbReference>
<comment type="caution">
    <text evidence="1">The sequence shown here is derived from an EMBL/GenBank/DDBJ whole genome shotgun (WGS) entry which is preliminary data.</text>
</comment>
<reference evidence="1" key="3">
    <citation type="submission" date="2023-05" db="EMBL/GenBank/DDBJ databases">
        <authorList>
            <person name="Smith C.H."/>
        </authorList>
    </citation>
    <scope>NUCLEOTIDE SEQUENCE</scope>
    <source>
        <strain evidence="1">CHS0354</strain>
        <tissue evidence="1">Mantle</tissue>
    </source>
</reference>